<dbReference type="InterPro" id="IPR022357">
    <property type="entry name" value="MIP_CS"/>
</dbReference>
<dbReference type="InterPro" id="IPR000425">
    <property type="entry name" value="MIP"/>
</dbReference>
<dbReference type="GO" id="GO:0015250">
    <property type="term" value="F:water channel activity"/>
    <property type="evidence" value="ECO:0007669"/>
    <property type="project" value="TreeGrafter"/>
</dbReference>
<comment type="subcellular location">
    <subcellularLocation>
        <location evidence="1">Membrane</location>
        <topology evidence="1">Multi-pass membrane protein</topology>
    </subcellularLocation>
</comment>
<feature type="compositionally biased region" description="Acidic residues" evidence="7">
    <location>
        <begin position="294"/>
        <end position="303"/>
    </location>
</feature>
<dbReference type="PRINTS" id="PR00783">
    <property type="entry name" value="MINTRINSICP"/>
</dbReference>
<keyword evidence="5 8" id="KW-0472">Membrane</keyword>
<dbReference type="EMBL" id="WBVT01000007">
    <property type="protein sequence ID" value="KAB7790770.1"/>
    <property type="molecule type" value="Genomic_DNA"/>
</dbReference>
<dbReference type="RefSeq" id="WP_152234043.1">
    <property type="nucleotide sequence ID" value="NZ_JBHSKZ010000001.1"/>
</dbReference>
<evidence type="ECO:0000256" key="4">
    <source>
        <dbReference type="ARBA" id="ARBA00022989"/>
    </source>
</evidence>
<keyword evidence="10" id="KW-1185">Reference proteome</keyword>
<evidence type="ECO:0000256" key="1">
    <source>
        <dbReference type="ARBA" id="ARBA00004141"/>
    </source>
</evidence>
<feature type="transmembrane region" description="Helical" evidence="8">
    <location>
        <begin position="93"/>
        <end position="115"/>
    </location>
</feature>
<dbReference type="AlphaFoldDB" id="A0A6I1GGL5"/>
<dbReference type="SUPFAM" id="SSF81338">
    <property type="entry name" value="Aquaporin-like"/>
    <property type="match status" value="1"/>
</dbReference>
<dbReference type="PROSITE" id="PS00221">
    <property type="entry name" value="MIP"/>
    <property type="match status" value="1"/>
</dbReference>
<keyword evidence="3 6" id="KW-0812">Transmembrane</keyword>
<comment type="caution">
    <text evidence="9">The sequence shown here is derived from an EMBL/GenBank/DDBJ whole genome shotgun (WGS) entry which is preliminary data.</text>
</comment>
<feature type="transmembrane region" description="Helical" evidence="8">
    <location>
        <begin position="50"/>
        <end position="72"/>
    </location>
</feature>
<dbReference type="Proteomes" id="UP000441772">
    <property type="component" value="Unassembled WGS sequence"/>
</dbReference>
<dbReference type="Pfam" id="PF00230">
    <property type="entry name" value="MIP"/>
    <property type="match status" value="1"/>
</dbReference>
<name>A0A6I1GGL5_9BIFI</name>
<keyword evidence="2 6" id="KW-0813">Transport</keyword>
<protein>
    <submittedName>
        <fullName evidence="9">Membrane channel</fullName>
    </submittedName>
</protein>
<dbReference type="InterPro" id="IPR023271">
    <property type="entry name" value="Aquaporin-like"/>
</dbReference>
<proteinExistence type="inferred from homology"/>
<feature type="transmembrane region" description="Helical" evidence="8">
    <location>
        <begin position="184"/>
        <end position="203"/>
    </location>
</feature>
<evidence type="ECO:0000256" key="3">
    <source>
        <dbReference type="ARBA" id="ARBA00022692"/>
    </source>
</evidence>
<evidence type="ECO:0000313" key="10">
    <source>
        <dbReference type="Proteomes" id="UP000441772"/>
    </source>
</evidence>
<accession>A0A6I1GGL5</accession>
<evidence type="ECO:0000313" key="9">
    <source>
        <dbReference type="EMBL" id="KAB7790770.1"/>
    </source>
</evidence>
<reference evidence="9 10" key="1">
    <citation type="submission" date="2019-09" db="EMBL/GenBank/DDBJ databases">
        <title>Characterization of the phylogenetic diversity of two novel species belonging to the genus Bifidobacterium: Bifidobacterium cebidarum sp. nov. and Bifidobacterium leontopitheci sp. nov.</title>
        <authorList>
            <person name="Lugli G.A."/>
            <person name="Duranti S."/>
            <person name="Milani C."/>
            <person name="Turroni F."/>
            <person name="Ventura M."/>
        </authorList>
    </citation>
    <scope>NUCLEOTIDE SEQUENCE [LARGE SCALE GENOMIC DNA]</scope>
    <source>
        <strain evidence="9 10">LMG 31471</strain>
    </source>
</reference>
<dbReference type="PANTHER" id="PTHR19139">
    <property type="entry name" value="AQUAPORIN TRANSPORTER"/>
    <property type="match status" value="1"/>
</dbReference>
<feature type="region of interest" description="Disordered" evidence="7">
    <location>
        <begin position="263"/>
        <end position="319"/>
    </location>
</feature>
<comment type="similarity">
    <text evidence="6">Belongs to the MIP/aquaporin (TC 1.A.8) family.</text>
</comment>
<evidence type="ECO:0000256" key="2">
    <source>
        <dbReference type="ARBA" id="ARBA00022448"/>
    </source>
</evidence>
<dbReference type="InterPro" id="IPR034294">
    <property type="entry name" value="Aquaporin_transptr"/>
</dbReference>
<evidence type="ECO:0000256" key="7">
    <source>
        <dbReference type="SAM" id="MobiDB-lite"/>
    </source>
</evidence>
<dbReference type="Gene3D" id="1.20.1080.10">
    <property type="entry name" value="Glycerol uptake facilitator protein"/>
    <property type="match status" value="1"/>
</dbReference>
<evidence type="ECO:0000256" key="8">
    <source>
        <dbReference type="SAM" id="Phobius"/>
    </source>
</evidence>
<dbReference type="GO" id="GO:0005886">
    <property type="term" value="C:plasma membrane"/>
    <property type="evidence" value="ECO:0007669"/>
    <property type="project" value="TreeGrafter"/>
</dbReference>
<feature type="transmembrane region" description="Helical" evidence="8">
    <location>
        <begin position="21"/>
        <end position="44"/>
    </location>
</feature>
<dbReference type="PANTHER" id="PTHR19139:SF284">
    <property type="entry name" value="AQUAPORIN"/>
    <property type="match status" value="1"/>
</dbReference>
<evidence type="ECO:0000256" key="6">
    <source>
        <dbReference type="RuleBase" id="RU000477"/>
    </source>
</evidence>
<organism evidence="9 10">
    <name type="scientific">Bifidobacterium leontopitheci</name>
    <dbReference type="NCBI Taxonomy" id="2650774"/>
    <lineage>
        <taxon>Bacteria</taxon>
        <taxon>Bacillati</taxon>
        <taxon>Actinomycetota</taxon>
        <taxon>Actinomycetes</taxon>
        <taxon>Bifidobacteriales</taxon>
        <taxon>Bifidobacteriaceae</taxon>
        <taxon>Bifidobacterium</taxon>
    </lineage>
</organism>
<sequence length="319" mass="33084">MTEEHRNEDRTTFALPLRVAAELAGSFLVCFTIYMICTFGTAIYGLDLAFIAVGTAFAYFAVTVALGAISGGQLNPAVTVAAMLTGRTKVLDGILYVVAQVLGAIAAGGLLKWILPTSDKVTIKTWLTPVVNGFDAGSVSNATTSQASVSFGINLAIIVEVIASIIIIAAAMRTTDRSGRPDHSYAPAVGAAYGVGVAMTYTITGSALNPARATGIAIFAQNQKLSAEPLQQLWIFWVASILAAAIVALVMIIADMSSKHTAKKPASADSAVDATVESDDQAADEPAQIADAEASSEESEDSAADSSQDATPDDDEKKD</sequence>
<feature type="transmembrane region" description="Helical" evidence="8">
    <location>
        <begin position="234"/>
        <end position="254"/>
    </location>
</feature>
<gene>
    <name evidence="9" type="ORF">F7D09_0686</name>
</gene>
<evidence type="ECO:0000256" key="5">
    <source>
        <dbReference type="ARBA" id="ARBA00023136"/>
    </source>
</evidence>
<keyword evidence="4 8" id="KW-1133">Transmembrane helix</keyword>
<feature type="transmembrane region" description="Helical" evidence="8">
    <location>
        <begin position="151"/>
        <end position="172"/>
    </location>
</feature>